<evidence type="ECO:0000256" key="1">
    <source>
        <dbReference type="SAM" id="MobiDB-lite"/>
    </source>
</evidence>
<evidence type="ECO:0008006" key="4">
    <source>
        <dbReference type="Google" id="ProtNLM"/>
    </source>
</evidence>
<evidence type="ECO:0000313" key="2">
    <source>
        <dbReference type="EMBL" id="KAL1836479.1"/>
    </source>
</evidence>
<evidence type="ECO:0000313" key="3">
    <source>
        <dbReference type="Proteomes" id="UP001583172"/>
    </source>
</evidence>
<name>A0ABR3V3X4_HUMIN</name>
<sequence>MPPPLRAPLGAPFPIPFPLPLRIGTDICRVPRIAQILRRPPKEPGRFVRRVLAAPEVAFAPPVVRMMWQQGGGPPGKDDGGTTSWRGWGAIRTGEPGKGEGEGEGEGRVKEEVKKGLEAAERQDGGKLKDSVEFRRAVEFVAGRFAAKEAAFKAHPHLHLGFHDVLILAAGDAQSMFGKERWPPLTNSRTGNAPVAIIRDGDKGRIQVAQISISHDWGYATAVCMGFDADSAGSIGQLSGGETGRE</sequence>
<accession>A0ABR3V3X4</accession>
<reference evidence="2 3" key="1">
    <citation type="journal article" date="2024" name="Commun. Biol.">
        <title>Comparative genomic analysis of thermophilic fungi reveals convergent evolutionary adaptations and gene losses.</title>
        <authorList>
            <person name="Steindorff A.S."/>
            <person name="Aguilar-Pontes M.V."/>
            <person name="Robinson A.J."/>
            <person name="Andreopoulos B."/>
            <person name="LaButti K."/>
            <person name="Kuo A."/>
            <person name="Mondo S."/>
            <person name="Riley R."/>
            <person name="Otillar R."/>
            <person name="Haridas S."/>
            <person name="Lipzen A."/>
            <person name="Grimwood J."/>
            <person name="Schmutz J."/>
            <person name="Clum A."/>
            <person name="Reid I.D."/>
            <person name="Moisan M.C."/>
            <person name="Butler G."/>
            <person name="Nguyen T.T.M."/>
            <person name="Dewar K."/>
            <person name="Conant G."/>
            <person name="Drula E."/>
            <person name="Henrissat B."/>
            <person name="Hansel C."/>
            <person name="Singer S."/>
            <person name="Hutchinson M.I."/>
            <person name="de Vries R.P."/>
            <person name="Natvig D.O."/>
            <person name="Powell A.J."/>
            <person name="Tsang A."/>
            <person name="Grigoriev I.V."/>
        </authorList>
    </citation>
    <scope>NUCLEOTIDE SEQUENCE [LARGE SCALE GENOMIC DNA]</scope>
    <source>
        <strain evidence="2 3">CBS 620.91</strain>
    </source>
</reference>
<organism evidence="2 3">
    <name type="scientific">Humicola insolens</name>
    <name type="common">Soft-rot fungus</name>
    <dbReference type="NCBI Taxonomy" id="85995"/>
    <lineage>
        <taxon>Eukaryota</taxon>
        <taxon>Fungi</taxon>
        <taxon>Dikarya</taxon>
        <taxon>Ascomycota</taxon>
        <taxon>Pezizomycotina</taxon>
        <taxon>Sordariomycetes</taxon>
        <taxon>Sordariomycetidae</taxon>
        <taxon>Sordariales</taxon>
        <taxon>Chaetomiaceae</taxon>
        <taxon>Mycothermus</taxon>
    </lineage>
</organism>
<gene>
    <name evidence="2" type="ORF">VTJ49DRAFT_5081</name>
</gene>
<dbReference type="Proteomes" id="UP001583172">
    <property type="component" value="Unassembled WGS sequence"/>
</dbReference>
<protein>
    <recommendedName>
        <fullName evidence="4">4'-phosphopantetheinyl transferase domain-containing protein</fullName>
    </recommendedName>
</protein>
<keyword evidence="3" id="KW-1185">Reference proteome</keyword>
<dbReference type="Gene3D" id="3.90.470.20">
    <property type="entry name" value="4'-phosphopantetheinyl transferase domain"/>
    <property type="match status" value="1"/>
</dbReference>
<dbReference type="InterPro" id="IPR037143">
    <property type="entry name" value="4-PPantetheinyl_Trfase_dom_sf"/>
</dbReference>
<dbReference type="SUPFAM" id="SSF56214">
    <property type="entry name" value="4'-phosphopantetheinyl transferase"/>
    <property type="match status" value="1"/>
</dbReference>
<feature type="compositionally biased region" description="Basic and acidic residues" evidence="1">
    <location>
        <begin position="95"/>
        <end position="111"/>
    </location>
</feature>
<dbReference type="EMBL" id="JAZGSY010000405">
    <property type="protein sequence ID" value="KAL1836479.1"/>
    <property type="molecule type" value="Genomic_DNA"/>
</dbReference>
<feature type="region of interest" description="Disordered" evidence="1">
    <location>
        <begin position="71"/>
        <end position="111"/>
    </location>
</feature>
<proteinExistence type="predicted"/>
<comment type="caution">
    <text evidence="2">The sequence shown here is derived from an EMBL/GenBank/DDBJ whole genome shotgun (WGS) entry which is preliminary data.</text>
</comment>